<keyword evidence="1" id="KW-1133">Transmembrane helix</keyword>
<evidence type="ECO:0000313" key="2">
    <source>
        <dbReference type="EMBL" id="MFD2757224.1"/>
    </source>
</evidence>
<comment type="caution">
    <text evidence="2">The sequence shown here is derived from an EMBL/GenBank/DDBJ whole genome shotgun (WGS) entry which is preliminary data.</text>
</comment>
<dbReference type="EMBL" id="JBHUNE010000002">
    <property type="protein sequence ID" value="MFD2757224.1"/>
    <property type="molecule type" value="Genomic_DNA"/>
</dbReference>
<accession>A0ABW5UWE8</accession>
<dbReference type="Proteomes" id="UP001597492">
    <property type="component" value="Unassembled WGS sequence"/>
</dbReference>
<keyword evidence="1" id="KW-0812">Transmembrane</keyword>
<organism evidence="2 3">
    <name type="scientific">Gulosibacter faecalis</name>
    <dbReference type="NCBI Taxonomy" id="272240"/>
    <lineage>
        <taxon>Bacteria</taxon>
        <taxon>Bacillati</taxon>
        <taxon>Actinomycetota</taxon>
        <taxon>Actinomycetes</taxon>
        <taxon>Micrococcales</taxon>
        <taxon>Microbacteriaceae</taxon>
        <taxon>Gulosibacter</taxon>
    </lineage>
</organism>
<protein>
    <submittedName>
        <fullName evidence="2">Uncharacterized protein</fullName>
    </submittedName>
</protein>
<evidence type="ECO:0000256" key="1">
    <source>
        <dbReference type="SAM" id="Phobius"/>
    </source>
</evidence>
<feature type="transmembrane region" description="Helical" evidence="1">
    <location>
        <begin position="41"/>
        <end position="63"/>
    </location>
</feature>
<reference evidence="3" key="1">
    <citation type="journal article" date="2019" name="Int. J. Syst. Evol. Microbiol.">
        <title>The Global Catalogue of Microorganisms (GCM) 10K type strain sequencing project: providing services to taxonomists for standard genome sequencing and annotation.</title>
        <authorList>
            <consortium name="The Broad Institute Genomics Platform"/>
            <consortium name="The Broad Institute Genome Sequencing Center for Infectious Disease"/>
            <person name="Wu L."/>
            <person name="Ma J."/>
        </authorList>
    </citation>
    <scope>NUCLEOTIDE SEQUENCE [LARGE SCALE GENOMIC DNA]</scope>
    <source>
        <strain evidence="3">TISTR 1514</strain>
    </source>
</reference>
<keyword evidence="1" id="KW-0472">Membrane</keyword>
<proteinExistence type="predicted"/>
<name>A0ABW5UWE8_9MICO</name>
<sequence>MSDATQTSESIDQVEFKAGDVVVPLGYVLSDAYGTRFRPNVVALLAVLTPLTIVSGWALPRIIKALKKKRR</sequence>
<keyword evidence="3" id="KW-1185">Reference proteome</keyword>
<gene>
    <name evidence="2" type="ORF">ACFSW7_02380</name>
</gene>
<evidence type="ECO:0000313" key="3">
    <source>
        <dbReference type="Proteomes" id="UP001597492"/>
    </source>
</evidence>
<dbReference type="RefSeq" id="WP_019619215.1">
    <property type="nucleotide sequence ID" value="NZ_JBHUNE010000002.1"/>
</dbReference>